<comment type="caution">
    <text evidence="2">The sequence shown here is derived from an EMBL/GenBank/DDBJ whole genome shotgun (WGS) entry which is preliminary data.</text>
</comment>
<feature type="compositionally biased region" description="Polar residues" evidence="1">
    <location>
        <begin position="68"/>
        <end position="78"/>
    </location>
</feature>
<organism evidence="2 3">
    <name type="scientific">Smittium culicis</name>
    <dbReference type="NCBI Taxonomy" id="133412"/>
    <lineage>
        <taxon>Eukaryota</taxon>
        <taxon>Fungi</taxon>
        <taxon>Fungi incertae sedis</taxon>
        <taxon>Zoopagomycota</taxon>
        <taxon>Kickxellomycotina</taxon>
        <taxon>Harpellomycetes</taxon>
        <taxon>Harpellales</taxon>
        <taxon>Legeriomycetaceae</taxon>
        <taxon>Smittium</taxon>
    </lineage>
</organism>
<evidence type="ECO:0000313" key="3">
    <source>
        <dbReference type="Proteomes" id="UP000187429"/>
    </source>
</evidence>
<evidence type="ECO:0000313" key="2">
    <source>
        <dbReference type="EMBL" id="OMJ08243.1"/>
    </source>
</evidence>
<dbReference type="AlphaFoldDB" id="A0A1R1X0S3"/>
<gene>
    <name evidence="2" type="ORF">AYI69_g11148</name>
</gene>
<protein>
    <submittedName>
        <fullName evidence="2">Uncharacterized protein</fullName>
    </submittedName>
</protein>
<name>A0A1R1X0S3_9FUNG</name>
<keyword evidence="3" id="KW-1185">Reference proteome</keyword>
<feature type="region of interest" description="Disordered" evidence="1">
    <location>
        <begin position="1"/>
        <end position="78"/>
    </location>
</feature>
<proteinExistence type="predicted"/>
<dbReference type="EMBL" id="LSSM01007444">
    <property type="protein sequence ID" value="OMJ08243.1"/>
    <property type="molecule type" value="Genomic_DNA"/>
</dbReference>
<feature type="compositionally biased region" description="Basic and acidic residues" evidence="1">
    <location>
        <begin position="46"/>
        <end position="67"/>
    </location>
</feature>
<sequence length="78" mass="8888">MSHPCSLGTGLNPRLCEQKGMRNTQIFQRKNRHPKTSVSKLAYQRTEPRSKVSKTEFSKPSVPEKNDNNPVENSPYNS</sequence>
<accession>A0A1R1X0S3</accession>
<evidence type="ECO:0000256" key="1">
    <source>
        <dbReference type="SAM" id="MobiDB-lite"/>
    </source>
</evidence>
<dbReference type="Proteomes" id="UP000187429">
    <property type="component" value="Unassembled WGS sequence"/>
</dbReference>
<reference evidence="3" key="1">
    <citation type="submission" date="2017-01" db="EMBL/GenBank/DDBJ databases">
        <authorList>
            <person name="Wang Y."/>
            <person name="White M."/>
            <person name="Kvist S."/>
            <person name="Moncalvo J.-M."/>
        </authorList>
    </citation>
    <scope>NUCLEOTIDE SEQUENCE [LARGE SCALE GENOMIC DNA]</scope>
    <source>
        <strain evidence="3">ID-206-W2</strain>
    </source>
</reference>